<sequence>MASPQAYEQPTINRAWEDFIAHIPTMLLIWIASVAVGVLGFLASLAITITTAWLSGNSSDAALPSLFGIAGQFPFLIISSLLGVLFVAVPALYYNSGEVITINAAFSALLQRPLRYLLAGILFSAATTIGFLVCVIPGIIIALTMPVYVNRIFLGNEPILDAFSGSFQAVYRSPNGMNFVGIEILAWLLVALVSICTCGLGALVAVPVSSFYLQNAAYHKGLIS</sequence>
<feature type="transmembrane region" description="Helical" evidence="1">
    <location>
        <begin position="116"/>
        <end position="149"/>
    </location>
</feature>
<name>A0A2P7EHH3_9SYNE</name>
<dbReference type="AlphaFoldDB" id="A0A2P7EHH3"/>
<evidence type="ECO:0000256" key="1">
    <source>
        <dbReference type="SAM" id="Phobius"/>
    </source>
</evidence>
<comment type="caution">
    <text evidence="2">The sequence shown here is derived from an EMBL/GenBank/DDBJ whole genome shotgun (WGS) entry which is preliminary data.</text>
</comment>
<keyword evidence="1" id="KW-1133">Transmembrane helix</keyword>
<evidence type="ECO:0008006" key="4">
    <source>
        <dbReference type="Google" id="ProtNLM"/>
    </source>
</evidence>
<keyword evidence="3" id="KW-1185">Reference proteome</keyword>
<dbReference type="STRING" id="1910958.BTM30_09705"/>
<feature type="transmembrane region" description="Helical" evidence="1">
    <location>
        <begin position="27"/>
        <end position="53"/>
    </location>
</feature>
<organism evidence="2 3">
    <name type="scientific">Synechococcus lacustris str. Tous</name>
    <dbReference type="NCBI Taxonomy" id="1910958"/>
    <lineage>
        <taxon>Bacteria</taxon>
        <taxon>Bacillati</taxon>
        <taxon>Cyanobacteriota</taxon>
        <taxon>Cyanophyceae</taxon>
        <taxon>Synechococcales</taxon>
        <taxon>Synechococcaceae</taxon>
        <taxon>Synechococcus</taxon>
    </lineage>
</organism>
<proteinExistence type="predicted"/>
<feature type="transmembrane region" description="Helical" evidence="1">
    <location>
        <begin position="73"/>
        <end position="95"/>
    </location>
</feature>
<keyword evidence="1" id="KW-0812">Transmembrane</keyword>
<protein>
    <recommendedName>
        <fullName evidence="4">DUF975 domain-containing protein</fullName>
    </recommendedName>
</protein>
<evidence type="ECO:0000313" key="2">
    <source>
        <dbReference type="EMBL" id="PSI02671.1"/>
    </source>
</evidence>
<accession>A0A2P7EHH3</accession>
<dbReference type="Proteomes" id="UP000240206">
    <property type="component" value="Unassembled WGS sequence"/>
</dbReference>
<reference evidence="3" key="1">
    <citation type="submission" date="2018-03" db="EMBL/GenBank/DDBJ databases">
        <title>Ecological and genomic features of two cosmopolitan and abundant freshwater picocyanobacteria.</title>
        <authorList>
            <person name="Cabello-Yeves P.J."/>
            <person name="Picazo A."/>
            <person name="Camacho A."/>
            <person name="Callieri C."/>
            <person name="Rosselli R."/>
            <person name="Roda-Garcia J."/>
            <person name="Coutinho F.H."/>
            <person name="Rodriguez-Valera F."/>
        </authorList>
    </citation>
    <scope>NUCLEOTIDE SEQUENCE [LARGE SCALE GENOMIC DNA]</scope>
    <source>
        <strain evidence="3">Tous</strain>
    </source>
</reference>
<dbReference type="RefSeq" id="WP_106498837.1">
    <property type="nucleotide sequence ID" value="NZ_PXVC01000003.1"/>
</dbReference>
<evidence type="ECO:0000313" key="3">
    <source>
        <dbReference type="Proteomes" id="UP000240206"/>
    </source>
</evidence>
<gene>
    <name evidence="2" type="ORF">C7K08_01230</name>
</gene>
<dbReference type="EMBL" id="PXVC01000003">
    <property type="protein sequence ID" value="PSI02671.1"/>
    <property type="molecule type" value="Genomic_DNA"/>
</dbReference>
<keyword evidence="1" id="KW-0472">Membrane</keyword>
<feature type="transmembrane region" description="Helical" evidence="1">
    <location>
        <begin position="184"/>
        <end position="213"/>
    </location>
</feature>